<reference evidence="2 3" key="1">
    <citation type="submission" date="2019-09" db="EMBL/GenBank/DDBJ databases">
        <title>Wenzhouxiangella sp. Genome sequencing and assembly.</title>
        <authorList>
            <person name="Zhang R."/>
        </authorList>
    </citation>
    <scope>NUCLEOTIDE SEQUENCE [LARGE SCALE GENOMIC DNA]</scope>
    <source>
        <strain evidence="2 3">W260</strain>
    </source>
</reference>
<evidence type="ECO:0000313" key="3">
    <source>
        <dbReference type="Proteomes" id="UP000325372"/>
    </source>
</evidence>
<accession>A0A5N0TL09</accession>
<protein>
    <submittedName>
        <fullName evidence="2">PIN domain-containing protein</fullName>
    </submittedName>
</protein>
<gene>
    <name evidence="2" type="ORF">F3N42_00085</name>
</gene>
<dbReference type="Gene3D" id="3.40.50.1010">
    <property type="entry name" value="5'-nuclease"/>
    <property type="match status" value="1"/>
</dbReference>
<dbReference type="InterPro" id="IPR052106">
    <property type="entry name" value="PINc/VapC_TA"/>
</dbReference>
<organism evidence="2 3">
    <name type="scientific">Marinihelvus fidelis</name>
    <dbReference type="NCBI Taxonomy" id="2613842"/>
    <lineage>
        <taxon>Bacteria</taxon>
        <taxon>Pseudomonadati</taxon>
        <taxon>Pseudomonadota</taxon>
        <taxon>Gammaproteobacteria</taxon>
        <taxon>Chromatiales</taxon>
        <taxon>Wenzhouxiangellaceae</taxon>
        <taxon>Marinihelvus</taxon>
    </lineage>
</organism>
<dbReference type="SUPFAM" id="SSF88723">
    <property type="entry name" value="PIN domain-like"/>
    <property type="match status" value="1"/>
</dbReference>
<comment type="caution">
    <text evidence="2">The sequence shown here is derived from an EMBL/GenBank/DDBJ whole genome shotgun (WGS) entry which is preliminary data.</text>
</comment>
<evidence type="ECO:0000313" key="2">
    <source>
        <dbReference type="EMBL" id="KAA9133989.1"/>
    </source>
</evidence>
<evidence type="ECO:0000259" key="1">
    <source>
        <dbReference type="Pfam" id="PF01850"/>
    </source>
</evidence>
<dbReference type="AlphaFoldDB" id="A0A5N0TL09"/>
<keyword evidence="3" id="KW-1185">Reference proteome</keyword>
<dbReference type="Proteomes" id="UP000325372">
    <property type="component" value="Unassembled WGS sequence"/>
</dbReference>
<dbReference type="PANTHER" id="PTHR38826:SF5">
    <property type="entry name" value="RIBONUCLEASE VAPC13"/>
    <property type="match status" value="1"/>
</dbReference>
<dbReference type="InterPro" id="IPR002716">
    <property type="entry name" value="PIN_dom"/>
</dbReference>
<name>A0A5N0TL09_9GAMM</name>
<dbReference type="EMBL" id="VYXP01000001">
    <property type="protein sequence ID" value="KAA9133989.1"/>
    <property type="molecule type" value="Genomic_DNA"/>
</dbReference>
<feature type="domain" description="PIN" evidence="1">
    <location>
        <begin position="33"/>
        <end position="147"/>
    </location>
</feature>
<sequence>MQRLTSTSAVADREGARRAGLSIATSFMKELSFFDTNVLVYAEDADEPIKRQRAIELVTAAMHDGTGVISTQVLQEFFAVCTRKLGIKPETVQRRMQLLTTLNVIQITTDDTLDAVDLVRLHKLSYWDALIINAARKAGCSTLLSEDMNHGQSISGVKIRNPFIGAVHER</sequence>
<dbReference type="PANTHER" id="PTHR38826">
    <property type="entry name" value="RIBONUCLEASE VAPC13"/>
    <property type="match status" value="1"/>
</dbReference>
<proteinExistence type="predicted"/>
<dbReference type="Pfam" id="PF01850">
    <property type="entry name" value="PIN"/>
    <property type="match status" value="1"/>
</dbReference>
<dbReference type="InterPro" id="IPR029060">
    <property type="entry name" value="PIN-like_dom_sf"/>
</dbReference>
<dbReference type="CDD" id="cd18692">
    <property type="entry name" value="PIN_VapC-like"/>
    <property type="match status" value="1"/>
</dbReference>